<dbReference type="EMBL" id="AJ617332">
    <property type="protein sequence ID" value="CAE84957.1"/>
    <property type="molecule type" value="Genomic_DNA"/>
</dbReference>
<evidence type="ECO:0000256" key="1">
    <source>
        <dbReference type="ARBA" id="ARBA00022669"/>
    </source>
</evidence>
<protein>
    <recommendedName>
        <fullName evidence="3">LysM domain-containing protein</fullName>
    </recommendedName>
</protein>
<keyword evidence="1" id="KW-0147">Chitin-binding</keyword>
<evidence type="ECO:0000256" key="2">
    <source>
        <dbReference type="SAM" id="SignalP"/>
    </source>
</evidence>
<dbReference type="PANTHER" id="PTHR47700">
    <property type="entry name" value="V CHITINASE, PUTATIVE (AFU_ORTHOLOGUE AFUA_6G13720)-RELATED"/>
    <property type="match status" value="1"/>
</dbReference>
<dbReference type="CDD" id="cd00118">
    <property type="entry name" value="LysM"/>
    <property type="match status" value="1"/>
</dbReference>
<dbReference type="PANTHER" id="PTHR47700:SF2">
    <property type="entry name" value="CHITINASE"/>
    <property type="match status" value="1"/>
</dbReference>
<dbReference type="SMART" id="SM00257">
    <property type="entry name" value="LysM"/>
    <property type="match status" value="1"/>
</dbReference>
<dbReference type="PROSITE" id="PS51782">
    <property type="entry name" value="LYSM"/>
    <property type="match status" value="1"/>
</dbReference>
<accession>Q707V6</accession>
<dbReference type="InterPro" id="IPR053214">
    <property type="entry name" value="LysM12-like"/>
</dbReference>
<feature type="chain" id="PRO_5012610232" description="LysM domain-containing protein" evidence="2">
    <location>
        <begin position="16"/>
        <end position="482"/>
    </location>
</feature>
<keyword evidence="2" id="KW-0732">Signal</keyword>
<proteinExistence type="predicted"/>
<evidence type="ECO:0000313" key="4">
    <source>
        <dbReference type="EMBL" id="CAE84957.1"/>
    </source>
</evidence>
<dbReference type="SUPFAM" id="SSF54106">
    <property type="entry name" value="LysM domain"/>
    <property type="match status" value="1"/>
</dbReference>
<dbReference type="InterPro" id="IPR018392">
    <property type="entry name" value="LysM"/>
</dbReference>
<geneLocation type="plasmid" evidence="4">
    <name>pWR1A</name>
</geneLocation>
<dbReference type="GO" id="GO:0008061">
    <property type="term" value="F:chitin binding"/>
    <property type="evidence" value="ECO:0007669"/>
    <property type="project" value="UniProtKB-KW"/>
</dbReference>
<evidence type="ECO:0000259" key="3">
    <source>
        <dbReference type="PROSITE" id="PS51782"/>
    </source>
</evidence>
<reference evidence="4" key="1">
    <citation type="submission" date="2003-12" db="EMBL/GenBank/DDBJ databases">
        <title>Novel yeast killer toxins inhibit progression through the S-phase and cause DNA damage checkpoint activation.</title>
        <authorList>
            <person name="Klassen R."/>
            <person name="Teichert S."/>
            <person name="Meinhardt F."/>
        </authorList>
    </citation>
    <scope>NUCLEOTIDE SEQUENCE</scope>
    <source>
        <strain evidence="4">CBS6693</strain>
        <plasmid evidence="4">pWR1A</plasmid>
    </source>
</reference>
<dbReference type="Gene3D" id="3.10.350.10">
    <property type="entry name" value="LysM domain"/>
    <property type="match status" value="1"/>
</dbReference>
<dbReference type="InterPro" id="IPR036779">
    <property type="entry name" value="LysM_dom_sf"/>
</dbReference>
<dbReference type="AlphaFoldDB" id="Q707V6"/>
<sequence length="482" mass="55006">MILLSLIFLATLVSSQNIMFGYTGGDKIDIHKKQALASISEFKSLLNNFDQRQSFKYQKDDIAAFVWSGSMVDNKDFSSNLISVLTDEVNEYGIPDEVYMEYVGDDSRFSFGAIINTKNNLDRVQTAVKKWSMGVSYNSYDGKKTYSKDVTFLSKNKKKKEQNDKEAGECFYFRYDNSLDIGIDKAYIKVFNSDLDINKLEVGEAVCKSEGTRPKLKLCKPINKELYFKYFNKSPKLDSNKNKALKALKSFKGMINNTVDRQSFEYNVDNIAGYMWIGQLVNDTHNTLNAYISEVTNNGAPDHSFYEYITKDPMTSFGIFLNVHNNVSMSQEVVKRWSMANSYNNITGKKNIDSGFCLLNYKDRKSFLEDNDAGQCFTFKFTSFSKVPVNNNSLNNYNDDFYDVDSGQTLCKSIGYLPGNMPISKYCKFYTVKDGDTCKSVAAKFPHLTEKEIISYNSKNGDFYGCDMLWEGDKICISKPYM</sequence>
<keyword evidence="4" id="KW-0614">Plasmid</keyword>
<feature type="domain" description="LysM" evidence="3">
    <location>
        <begin position="428"/>
        <end position="477"/>
    </location>
</feature>
<organism evidence="4">
    <name type="scientific">Debaryomyces robertsiae</name>
    <dbReference type="NCBI Taxonomy" id="28555"/>
    <lineage>
        <taxon>Eukaryota</taxon>
        <taxon>Fungi</taxon>
        <taxon>Dikarya</taxon>
        <taxon>Ascomycota</taxon>
        <taxon>Saccharomycotina</taxon>
        <taxon>Pichiomycetes</taxon>
        <taxon>Debaryomycetaceae</taxon>
        <taxon>Debaryomyces</taxon>
    </lineage>
</organism>
<dbReference type="Pfam" id="PF01476">
    <property type="entry name" value="LysM"/>
    <property type="match status" value="1"/>
</dbReference>
<name>Q707V6_9ASCO</name>
<feature type="signal peptide" evidence="2">
    <location>
        <begin position="1"/>
        <end position="15"/>
    </location>
</feature>